<feature type="region of interest" description="Disordered" evidence="1">
    <location>
        <begin position="1193"/>
        <end position="1251"/>
    </location>
</feature>
<feature type="compositionally biased region" description="Low complexity" evidence="1">
    <location>
        <begin position="349"/>
        <end position="359"/>
    </location>
</feature>
<gene>
    <name evidence="2" type="ORF">B0H66DRAFT_29482</name>
</gene>
<feature type="compositionally biased region" description="Basic and acidic residues" evidence="1">
    <location>
        <begin position="116"/>
        <end position="128"/>
    </location>
</feature>
<feature type="compositionally biased region" description="Polar residues" evidence="1">
    <location>
        <begin position="1315"/>
        <end position="1325"/>
    </location>
</feature>
<evidence type="ECO:0000256" key="1">
    <source>
        <dbReference type="SAM" id="MobiDB-lite"/>
    </source>
</evidence>
<keyword evidence="3" id="KW-1185">Reference proteome</keyword>
<dbReference type="Proteomes" id="UP001283341">
    <property type="component" value="Unassembled WGS sequence"/>
</dbReference>
<feature type="region of interest" description="Disordered" evidence="1">
    <location>
        <begin position="349"/>
        <end position="398"/>
    </location>
</feature>
<reference evidence="2" key="2">
    <citation type="submission" date="2023-06" db="EMBL/GenBank/DDBJ databases">
        <authorList>
            <consortium name="Lawrence Berkeley National Laboratory"/>
            <person name="Haridas S."/>
            <person name="Hensen N."/>
            <person name="Bonometti L."/>
            <person name="Westerberg I."/>
            <person name="Brannstrom I.O."/>
            <person name="Guillou S."/>
            <person name="Cros-Aarteil S."/>
            <person name="Calhoun S."/>
            <person name="Kuo A."/>
            <person name="Mondo S."/>
            <person name="Pangilinan J."/>
            <person name="Riley R."/>
            <person name="Labutti K."/>
            <person name="Andreopoulos B."/>
            <person name="Lipzen A."/>
            <person name="Chen C."/>
            <person name="Yanf M."/>
            <person name="Daum C."/>
            <person name="Ng V."/>
            <person name="Clum A."/>
            <person name="Steindorff A."/>
            <person name="Ohm R."/>
            <person name="Martin F."/>
            <person name="Silar P."/>
            <person name="Natvig D."/>
            <person name="Lalanne C."/>
            <person name="Gautier V."/>
            <person name="Ament-Velasquez S.L."/>
            <person name="Kruys A."/>
            <person name="Hutchinson M.I."/>
            <person name="Powell A.J."/>
            <person name="Barry K."/>
            <person name="Miller A.N."/>
            <person name="Grigoriev I.V."/>
            <person name="Debuchy R."/>
            <person name="Gladieux P."/>
            <person name="Thoren M.H."/>
            <person name="Johannesson H."/>
        </authorList>
    </citation>
    <scope>NUCLEOTIDE SEQUENCE</scope>
    <source>
        <strain evidence="2">CBS 118394</strain>
    </source>
</reference>
<dbReference type="InterPro" id="IPR013887">
    <property type="entry name" value="UPF0592"/>
</dbReference>
<name>A0AAE0IR76_9PEZI</name>
<reference evidence="2" key="1">
    <citation type="journal article" date="2023" name="Mol. Phylogenet. Evol.">
        <title>Genome-scale phylogeny and comparative genomics of the fungal order Sordariales.</title>
        <authorList>
            <person name="Hensen N."/>
            <person name="Bonometti L."/>
            <person name="Westerberg I."/>
            <person name="Brannstrom I.O."/>
            <person name="Guillou S."/>
            <person name="Cros-Aarteil S."/>
            <person name="Calhoun S."/>
            <person name="Haridas S."/>
            <person name="Kuo A."/>
            <person name="Mondo S."/>
            <person name="Pangilinan J."/>
            <person name="Riley R."/>
            <person name="LaButti K."/>
            <person name="Andreopoulos B."/>
            <person name="Lipzen A."/>
            <person name="Chen C."/>
            <person name="Yan M."/>
            <person name="Daum C."/>
            <person name="Ng V."/>
            <person name="Clum A."/>
            <person name="Steindorff A."/>
            <person name="Ohm R.A."/>
            <person name="Martin F."/>
            <person name="Silar P."/>
            <person name="Natvig D.O."/>
            <person name="Lalanne C."/>
            <person name="Gautier V."/>
            <person name="Ament-Velasquez S.L."/>
            <person name="Kruys A."/>
            <person name="Hutchinson M.I."/>
            <person name="Powell A.J."/>
            <person name="Barry K."/>
            <person name="Miller A.N."/>
            <person name="Grigoriev I.V."/>
            <person name="Debuchy R."/>
            <person name="Gladieux P."/>
            <person name="Hiltunen Thoren M."/>
            <person name="Johannesson H."/>
        </authorList>
    </citation>
    <scope>NUCLEOTIDE SEQUENCE</scope>
    <source>
        <strain evidence="2">CBS 118394</strain>
    </source>
</reference>
<feature type="compositionally biased region" description="Basic and acidic residues" evidence="1">
    <location>
        <begin position="198"/>
        <end position="216"/>
    </location>
</feature>
<feature type="region of interest" description="Disordered" evidence="1">
    <location>
        <begin position="1066"/>
        <end position="1085"/>
    </location>
</feature>
<dbReference type="EMBL" id="JAUEDM010000001">
    <property type="protein sequence ID" value="KAK3329550.1"/>
    <property type="molecule type" value="Genomic_DNA"/>
</dbReference>
<feature type="region of interest" description="Disordered" evidence="1">
    <location>
        <begin position="1312"/>
        <end position="1347"/>
    </location>
</feature>
<dbReference type="PANTHER" id="PTHR37988:SF1">
    <property type="entry name" value="UPF0592 MEMBRANE PROTEIN C7D4.03C"/>
    <property type="match status" value="1"/>
</dbReference>
<feature type="compositionally biased region" description="Polar residues" evidence="1">
    <location>
        <begin position="131"/>
        <end position="156"/>
    </location>
</feature>
<feature type="region of interest" description="Disordered" evidence="1">
    <location>
        <begin position="275"/>
        <end position="337"/>
    </location>
</feature>
<feature type="compositionally biased region" description="Polar residues" evidence="1">
    <location>
        <begin position="1213"/>
        <end position="1226"/>
    </location>
</feature>
<dbReference type="PANTHER" id="PTHR37988">
    <property type="entry name" value="UPF0592 MEMBRANE PROTEIN C7D4.03C"/>
    <property type="match status" value="1"/>
</dbReference>
<feature type="compositionally biased region" description="Low complexity" evidence="1">
    <location>
        <begin position="1135"/>
        <end position="1144"/>
    </location>
</feature>
<sequence>MNGPTLTMAPAAVQMSTPFHRSRSTPDLLSAVPAVPNKPPPSAISSQSLARANSLKTLPSLPAFDVPSFDLSAEFDSSFSFRAKDDSRRRSIPKQEVAEVKVEAPSTATLAADTETLSRSRSMIDRPRSWLPSSKSSPDVRNIQSQRPSRPTTHNGSGAPEDAPAPKPMERSRTVESFADFAKRTWISSSRSPSPPSKAEKLLGADRAAAQRHESSMAKTKGKAGLGGRKLSGSRTLVNLDPDAARSTESLSSTSRALNRASVYLTKIKQKPQSVFSKSASSLSLSASSVKSARSTDSDSTAPSAPSAATTTDNSGSTTTTNTTRASATTTTTATATATTTKLLSSSVRNNVSNNINDSLTPRNSSHTASSLDTTATSENSSQATTDTGITMPHPTSHDPLWSTFRTLDVDFAKFAAKPTASGRMGVVRYTLLPFLRSTSHHPSNSNRSLLSHEDFDRRATILNKWWNGLLEMLDAGQSRMGNSAFGLATNSGTAGGQLSGMGTNLQPVPGVDRPTVLEATTMIMMRPEWRVCTSYFQPLAERSPEERVRARSGTASTVDSSVLDSSTSEFLAQSVEHNIRNMFVANLLTQMALVVDKMSMRHAPTSLVNWCGKACAYAFFFAPGIADVLVRLWVLNADLLRRVADEFGLPRRSKGESEDIIALFPPHLGKLGWTSVKTLGDKLRLAAKLPLMPAKIPWHGPWVSRWRGGDTDLFYIFCKYYYILAEEFMPEGLPLVEKARAPAFVLVHAQLLATLDSTIHRHASMEAMMGPPLSDALHGADAALTGLPLPSNLLRGMDENRLIILLRDMLAENSTGLGTGIKHAFAEAFMSIMKAATKRTSRYEHAACFMLCDFLEEALTTFDTFQNTLNNSIATSPTEETAPSFEIVGASAPVDHIDWPFWFDVGKMIMDSNNTMSEIRIMSFVFSLWDAITADPARKAALVFDWLLTEEIFEKFFNNWCPMVRAYYMRLLCWRICRDSGSANELDVKIFLVVSERLNTVWSHYLWMKQKAEAENRIPPSTAPSYPTPGKRFLIIRTEVQPPPPHLLLGFDPLSSSLSGPGPVVDFPGAASGNSESTANDGKADTTYKKKWSLLGKVLSFTASQANIGMSNGHSGGRRSWDEELEQARRETAAMRTAAARSGQPGGPPPPPKQSPSTAVLPSSDSGSSTGSAPIYEASTFVFRFSLTWQGQNSGPRDRILVRPRLPAPAQSRVSTRSATLNANESGKGALARRSDSPPPISPGLPPETRRVSGLMHTGLVSEARNARRLSVGGTTIKQDQEKIMDKRMSLSIDVTTIRLVSETTDDDDRLHIQSPTRVSGSESSELDRGRSLDPEGEIVRSQSSAHAVRPVGIYGPGAVYSGRSLAEWSLVVSECNSFVDRRRDEGVLGLNEVEVPTLGVEGLGLRQRA</sequence>
<feature type="compositionally biased region" description="Polar residues" evidence="1">
    <location>
        <begin position="360"/>
        <end position="389"/>
    </location>
</feature>
<organism evidence="2 3">
    <name type="scientific">Apodospora peruviana</name>
    <dbReference type="NCBI Taxonomy" id="516989"/>
    <lineage>
        <taxon>Eukaryota</taxon>
        <taxon>Fungi</taxon>
        <taxon>Dikarya</taxon>
        <taxon>Ascomycota</taxon>
        <taxon>Pezizomycotina</taxon>
        <taxon>Sordariomycetes</taxon>
        <taxon>Sordariomycetidae</taxon>
        <taxon>Sordariales</taxon>
        <taxon>Lasiosphaeriaceae</taxon>
        <taxon>Apodospora</taxon>
    </lineage>
</organism>
<accession>A0AAE0IR76</accession>
<protein>
    <submittedName>
        <fullName evidence="2">Uncharacterized protein</fullName>
    </submittedName>
</protein>
<feature type="region of interest" description="Disordered" evidence="1">
    <location>
        <begin position="83"/>
        <end position="255"/>
    </location>
</feature>
<dbReference type="Pfam" id="PF08578">
    <property type="entry name" value="DUF1765"/>
    <property type="match status" value="1"/>
</dbReference>
<feature type="compositionally biased region" description="Low complexity" evidence="1">
    <location>
        <begin position="1164"/>
        <end position="1173"/>
    </location>
</feature>
<comment type="caution">
    <text evidence="2">The sequence shown here is derived from an EMBL/GenBank/DDBJ whole genome shotgun (WGS) entry which is preliminary data.</text>
</comment>
<feature type="region of interest" description="Disordered" evidence="1">
    <location>
        <begin position="1134"/>
        <end position="1173"/>
    </location>
</feature>
<feature type="compositionally biased region" description="Pro residues" evidence="1">
    <location>
        <begin position="1238"/>
        <end position="1247"/>
    </location>
</feature>
<proteinExistence type="predicted"/>
<evidence type="ECO:0000313" key="2">
    <source>
        <dbReference type="EMBL" id="KAK3329550.1"/>
    </source>
</evidence>
<evidence type="ECO:0000313" key="3">
    <source>
        <dbReference type="Proteomes" id="UP001283341"/>
    </source>
</evidence>